<dbReference type="KEGG" id="rhy:RD110_10380"/>
<dbReference type="RefSeq" id="WP_076199161.1">
    <property type="nucleotide sequence ID" value="NZ_CP019236.1"/>
</dbReference>
<accession>A0A1P8JUX1</accession>
<protein>
    <submittedName>
        <fullName evidence="2">Uncharacterized protein</fullName>
    </submittedName>
</protein>
<organism evidence="2 3">
    <name type="scientific">Rhodoferax koreensis</name>
    <dbReference type="NCBI Taxonomy" id="1842727"/>
    <lineage>
        <taxon>Bacteria</taxon>
        <taxon>Pseudomonadati</taxon>
        <taxon>Pseudomonadota</taxon>
        <taxon>Betaproteobacteria</taxon>
        <taxon>Burkholderiales</taxon>
        <taxon>Comamonadaceae</taxon>
        <taxon>Rhodoferax</taxon>
    </lineage>
</organism>
<evidence type="ECO:0000313" key="2">
    <source>
        <dbReference type="EMBL" id="APW37543.1"/>
    </source>
</evidence>
<evidence type="ECO:0000256" key="1">
    <source>
        <dbReference type="SAM" id="Phobius"/>
    </source>
</evidence>
<reference evidence="2 3" key="1">
    <citation type="submission" date="2017-01" db="EMBL/GenBank/DDBJ databases">
        <authorList>
            <person name="Mah S.A."/>
            <person name="Swanson W.J."/>
            <person name="Moy G.W."/>
            <person name="Vacquier V.D."/>
        </authorList>
    </citation>
    <scope>NUCLEOTIDE SEQUENCE [LARGE SCALE GENOMIC DNA]</scope>
    <source>
        <strain evidence="2 3">DCY110</strain>
    </source>
</reference>
<keyword evidence="1" id="KW-0472">Membrane</keyword>
<keyword evidence="1" id="KW-1133">Transmembrane helix</keyword>
<feature type="transmembrane region" description="Helical" evidence="1">
    <location>
        <begin position="22"/>
        <end position="41"/>
    </location>
</feature>
<dbReference type="EMBL" id="CP019236">
    <property type="protein sequence ID" value="APW37543.1"/>
    <property type="molecule type" value="Genomic_DNA"/>
</dbReference>
<name>A0A1P8JUX1_9BURK</name>
<sequence length="85" mass="9351">MRDINARPEPARLAVFDHCVNAGFYLLVVAAAITFCATLWLPRVPAEDALQSSWICIFGAAVCLLLRLAVMVWEDFGDARADKPS</sequence>
<dbReference type="STRING" id="1842727.RD110_10380"/>
<proteinExistence type="predicted"/>
<evidence type="ECO:0000313" key="3">
    <source>
        <dbReference type="Proteomes" id="UP000186609"/>
    </source>
</evidence>
<gene>
    <name evidence="2" type="ORF">RD110_10380</name>
</gene>
<dbReference type="Proteomes" id="UP000186609">
    <property type="component" value="Chromosome"/>
</dbReference>
<keyword evidence="3" id="KW-1185">Reference proteome</keyword>
<feature type="transmembrane region" description="Helical" evidence="1">
    <location>
        <begin position="53"/>
        <end position="73"/>
    </location>
</feature>
<dbReference type="AlphaFoldDB" id="A0A1P8JUX1"/>
<keyword evidence="1" id="KW-0812">Transmembrane</keyword>